<reference evidence="2 3" key="1">
    <citation type="submission" date="2013-01" db="EMBL/GenBank/DDBJ databases">
        <title>The Genome Sequence of Clostridium innocuum 2959.</title>
        <authorList>
            <consortium name="The Broad Institute Genome Sequencing Platform"/>
            <person name="Earl A."/>
            <person name="Ward D."/>
            <person name="Feldgarden M."/>
            <person name="Gevers D."/>
            <person name="Courvalin P."/>
            <person name="Lambert T."/>
            <person name="Walker B."/>
            <person name="Young S.K."/>
            <person name="Zeng Q."/>
            <person name="Gargeya S."/>
            <person name="Fitzgerald M."/>
            <person name="Haas B."/>
            <person name="Abouelleil A."/>
            <person name="Alvarado L."/>
            <person name="Arachchi H.M."/>
            <person name="Berlin A.M."/>
            <person name="Chapman S.B."/>
            <person name="Dewar J."/>
            <person name="Goldberg J."/>
            <person name="Griggs A."/>
            <person name="Gujja S."/>
            <person name="Hansen M."/>
            <person name="Howarth C."/>
            <person name="Imamovic A."/>
            <person name="Larimer J."/>
            <person name="McCowan C."/>
            <person name="Murphy C."/>
            <person name="Neiman D."/>
            <person name="Pearson M."/>
            <person name="Priest M."/>
            <person name="Roberts A."/>
            <person name="Saif S."/>
            <person name="Shea T."/>
            <person name="Sisk P."/>
            <person name="Sykes S."/>
            <person name="Wortman J."/>
            <person name="Nusbaum C."/>
            <person name="Birren B."/>
        </authorList>
    </citation>
    <scope>NUCLEOTIDE SEQUENCE [LARGE SCALE GENOMIC DNA]</scope>
    <source>
        <strain evidence="2 3">2959</strain>
    </source>
</reference>
<dbReference type="Gene3D" id="3.40.109.10">
    <property type="entry name" value="NADH Oxidase"/>
    <property type="match status" value="1"/>
</dbReference>
<dbReference type="InterPro" id="IPR000415">
    <property type="entry name" value="Nitroreductase-like"/>
</dbReference>
<dbReference type="InterPro" id="IPR052544">
    <property type="entry name" value="Bacteriocin_Proc_Enz"/>
</dbReference>
<evidence type="ECO:0000259" key="1">
    <source>
        <dbReference type="Pfam" id="PF00881"/>
    </source>
</evidence>
<feature type="domain" description="Nitroreductase" evidence="1">
    <location>
        <begin position="81"/>
        <end position="263"/>
    </location>
</feature>
<dbReference type="Pfam" id="PF00881">
    <property type="entry name" value="Nitroreductase"/>
    <property type="match status" value="1"/>
</dbReference>
<dbReference type="SUPFAM" id="SSF55469">
    <property type="entry name" value="FMN-dependent nitroreductase-like"/>
    <property type="match status" value="1"/>
</dbReference>
<proteinExistence type="predicted"/>
<dbReference type="NCBIfam" id="TIGR03605">
    <property type="entry name" value="antibiot_sagB"/>
    <property type="match status" value="1"/>
</dbReference>
<dbReference type="GO" id="GO:0016491">
    <property type="term" value="F:oxidoreductase activity"/>
    <property type="evidence" value="ECO:0007669"/>
    <property type="project" value="InterPro"/>
</dbReference>
<dbReference type="PATRIC" id="fig|999413.4.peg.4967"/>
<dbReference type="Proteomes" id="UP000013051">
    <property type="component" value="Unassembled WGS sequence"/>
</dbReference>
<name>N9WIE0_CLOIN</name>
<evidence type="ECO:0000313" key="2">
    <source>
        <dbReference type="EMBL" id="ENY83428.1"/>
    </source>
</evidence>
<dbReference type="PANTHER" id="PTHR43745">
    <property type="entry name" value="NITROREDUCTASE MJ1384-RELATED"/>
    <property type="match status" value="1"/>
</dbReference>
<gene>
    <name evidence="2" type="ORF">HMPREF1094_04655</name>
</gene>
<evidence type="ECO:0000313" key="3">
    <source>
        <dbReference type="Proteomes" id="UP000013051"/>
    </source>
</evidence>
<sequence length="270" mass="31827">MDINQNYYKKVNNMYLHEFFHKNTSLNRVNALLLNNNIQKAWFEKKFSDAFYNNKVRDQYDFKLPEPDFINYQCDNVRELIKKRRSCRNFVLYKMDIHEFSNIVYYSFGISNISKREEGTVYEYVYPSAGGINSSRIYLIIHNVEQIENGVYLYIPHVHGLLKIRAKFNYSDYPLITQSYSLAENCIFSVHIVGSMDLMGYKYGNRAYRFMNLEAGHISQNLYLITEALGLGTVASGGFLDDEFNSYMKLQAEEFLLYELFVGKKQEKIQ</sequence>
<dbReference type="RefSeq" id="WP_002611784.1">
    <property type="nucleotide sequence ID" value="NZ_KB850948.1"/>
</dbReference>
<dbReference type="AlphaFoldDB" id="N9WIE0"/>
<accession>N9WIE0</accession>
<dbReference type="InterPro" id="IPR029479">
    <property type="entry name" value="Nitroreductase"/>
</dbReference>
<dbReference type="PANTHER" id="PTHR43745:SF2">
    <property type="entry name" value="NITROREDUCTASE MJ1384-RELATED"/>
    <property type="match status" value="1"/>
</dbReference>
<dbReference type="HOGENOM" id="CLU_059362_2_1_9"/>
<organism evidence="2 3">
    <name type="scientific">[Clostridium] innocuum 2959</name>
    <dbReference type="NCBI Taxonomy" id="999413"/>
    <lineage>
        <taxon>Bacteria</taxon>
        <taxon>Bacillati</taxon>
        <taxon>Bacillota</taxon>
        <taxon>Clostridia</taxon>
        <taxon>Eubacteriales</taxon>
        <taxon>Clostridiaceae</taxon>
        <taxon>Clostridium</taxon>
    </lineage>
</organism>
<dbReference type="eggNOG" id="COG0778">
    <property type="taxonomic scope" value="Bacteria"/>
</dbReference>
<protein>
    <submittedName>
        <fullName evidence="2">SagB-type dehydrogenase domain-containing protein</fullName>
    </submittedName>
</protein>
<keyword evidence="3" id="KW-1185">Reference proteome</keyword>
<dbReference type="InterPro" id="IPR020051">
    <property type="entry name" value="SagB-type_dehydrogenase"/>
</dbReference>
<dbReference type="CDD" id="cd02142">
    <property type="entry name" value="McbC_SagB-like_oxidoreductase"/>
    <property type="match status" value="1"/>
</dbReference>
<dbReference type="EMBL" id="AGYV01000016">
    <property type="protein sequence ID" value="ENY83428.1"/>
    <property type="molecule type" value="Genomic_DNA"/>
</dbReference>
<comment type="caution">
    <text evidence="2">The sequence shown here is derived from an EMBL/GenBank/DDBJ whole genome shotgun (WGS) entry which is preliminary data.</text>
</comment>